<dbReference type="Proteomes" id="UP000269154">
    <property type="component" value="Unassembled WGS sequence"/>
</dbReference>
<evidence type="ECO:0000313" key="1">
    <source>
        <dbReference type="EMBL" id="RQH38011.1"/>
    </source>
</evidence>
<evidence type="ECO:0000313" key="2">
    <source>
        <dbReference type="Proteomes" id="UP000269154"/>
    </source>
</evidence>
<evidence type="ECO:0008006" key="3">
    <source>
        <dbReference type="Google" id="ProtNLM"/>
    </source>
</evidence>
<gene>
    <name evidence="1" type="ORF">D5R40_18035</name>
</gene>
<dbReference type="RefSeq" id="WP_124154985.1">
    <property type="nucleotide sequence ID" value="NZ_CAWOLW010000007.1"/>
</dbReference>
<dbReference type="OrthoDB" id="466791at2"/>
<protein>
    <recommendedName>
        <fullName evidence="3">SPOR domain-containing protein</fullName>
    </recommendedName>
</protein>
<accession>A0A3N6P7S3</accession>
<reference evidence="1 2" key="1">
    <citation type="journal article" date="2018" name="ACS Chem. Biol.">
        <title>Ketoreductase domain dysfunction expands chemodiversity: malyngamide biosynthesis in the cyanobacterium Okeania hirsuta.</title>
        <authorList>
            <person name="Moss N.A."/>
            <person name="Leao T."/>
            <person name="Rankin M."/>
            <person name="McCullough T.M."/>
            <person name="Qu P."/>
            <person name="Korobeynikov A."/>
            <person name="Smith J.L."/>
            <person name="Gerwick L."/>
            <person name="Gerwick W.H."/>
        </authorList>
    </citation>
    <scope>NUCLEOTIDE SEQUENCE [LARGE SCALE GENOMIC DNA]</scope>
    <source>
        <strain evidence="1 2">PAB10Feb10-1</strain>
    </source>
</reference>
<organism evidence="1 2">
    <name type="scientific">Okeania hirsuta</name>
    <dbReference type="NCBI Taxonomy" id="1458930"/>
    <lineage>
        <taxon>Bacteria</taxon>
        <taxon>Bacillati</taxon>
        <taxon>Cyanobacteriota</taxon>
        <taxon>Cyanophyceae</taxon>
        <taxon>Oscillatoriophycideae</taxon>
        <taxon>Oscillatoriales</taxon>
        <taxon>Microcoleaceae</taxon>
        <taxon>Okeania</taxon>
    </lineage>
</organism>
<keyword evidence="2" id="KW-1185">Reference proteome</keyword>
<dbReference type="EMBL" id="RCBY01000104">
    <property type="protein sequence ID" value="RQH38011.1"/>
    <property type="molecule type" value="Genomic_DNA"/>
</dbReference>
<name>A0A3N6P7S3_9CYAN</name>
<proteinExistence type="predicted"/>
<sequence>MLNQLFLILNYRISKKSLLSIILGGFLAINNQTIAQGKVIASQSLPTNKSQSKTTTFSSNSNTKKQTSLIAENSSFPKNFEVLPPSTVRPSIRQQEPIFNPIEVNPFPNLRYVVYIESDSALLLGIIRRKIEPRAVLRSFAGNDVIQVGSFSQLFFALDLLDYLEERGINAQLEKLDSNEAFGEPVKPAILAASVYPPVKRSIAYGLSNSKSYYLLIPSKSTNLALITYKLRLLGIPDQGIQVTEIPENVAIGPFEKEEIAEKWQRYLLDSGFVNVVIYFGR</sequence>
<dbReference type="AlphaFoldDB" id="A0A3N6P7S3"/>
<comment type="caution">
    <text evidence="1">The sequence shown here is derived from an EMBL/GenBank/DDBJ whole genome shotgun (WGS) entry which is preliminary data.</text>
</comment>